<evidence type="ECO:0000256" key="7">
    <source>
        <dbReference type="ARBA" id="ARBA00022692"/>
    </source>
</evidence>
<evidence type="ECO:0000256" key="12">
    <source>
        <dbReference type="ARBA" id="ARBA00023136"/>
    </source>
</evidence>
<dbReference type="Pfam" id="PF00905">
    <property type="entry name" value="Transpeptidase"/>
    <property type="match status" value="1"/>
</dbReference>
<dbReference type="Gene3D" id="3.30.1390.30">
    <property type="entry name" value="Penicillin-binding protein 2a, domain 3"/>
    <property type="match status" value="1"/>
</dbReference>
<evidence type="ECO:0000256" key="9">
    <source>
        <dbReference type="ARBA" id="ARBA00022960"/>
    </source>
</evidence>
<organism evidence="18 19">
    <name type="scientific">Acidihalobacter yilgarnensis</name>
    <dbReference type="NCBI Taxonomy" id="2819280"/>
    <lineage>
        <taxon>Bacteria</taxon>
        <taxon>Pseudomonadati</taxon>
        <taxon>Pseudomonadota</taxon>
        <taxon>Gammaproteobacteria</taxon>
        <taxon>Chromatiales</taxon>
        <taxon>Ectothiorhodospiraceae</taxon>
        <taxon>Acidihalobacter</taxon>
    </lineage>
</organism>
<keyword evidence="13" id="KW-0961">Cell wall biogenesis/degradation</keyword>
<keyword evidence="12 15" id="KW-0472">Membrane</keyword>
<dbReference type="InterPro" id="IPR005311">
    <property type="entry name" value="PBP_dimer"/>
</dbReference>
<name>A0A1D8IQE0_9GAMM</name>
<evidence type="ECO:0000256" key="14">
    <source>
        <dbReference type="NCBIfam" id="TIGR03423"/>
    </source>
</evidence>
<keyword evidence="7 15" id="KW-0812">Transmembrane</keyword>
<evidence type="ECO:0000256" key="6">
    <source>
        <dbReference type="ARBA" id="ARBA00022670"/>
    </source>
</evidence>
<evidence type="ECO:0000259" key="16">
    <source>
        <dbReference type="Pfam" id="PF00905"/>
    </source>
</evidence>
<evidence type="ECO:0000256" key="13">
    <source>
        <dbReference type="ARBA" id="ARBA00023316"/>
    </source>
</evidence>
<keyword evidence="10" id="KW-0573">Peptidoglycan synthesis</keyword>
<protein>
    <recommendedName>
        <fullName evidence="14">Penicillin-binding protein 2</fullName>
        <ecNumber evidence="14">3.4.16.4</ecNumber>
    </recommendedName>
</protein>
<dbReference type="KEGG" id="aprs:BI364_12770"/>
<keyword evidence="5" id="KW-0121">Carboxypeptidase</keyword>
<dbReference type="InterPro" id="IPR036138">
    <property type="entry name" value="PBP_dimer_sf"/>
</dbReference>
<evidence type="ECO:0000313" key="18">
    <source>
        <dbReference type="EMBL" id="AOU98720.1"/>
    </source>
</evidence>
<dbReference type="EC" id="3.4.16.4" evidence="14"/>
<dbReference type="InterPro" id="IPR050515">
    <property type="entry name" value="Beta-lactam/transpept"/>
</dbReference>
<dbReference type="GO" id="GO:0008360">
    <property type="term" value="P:regulation of cell shape"/>
    <property type="evidence" value="ECO:0007669"/>
    <property type="project" value="UniProtKB-KW"/>
</dbReference>
<dbReference type="GO" id="GO:0071972">
    <property type="term" value="F:peptidoglycan L,D-transpeptidase activity"/>
    <property type="evidence" value="ECO:0007669"/>
    <property type="project" value="TreeGrafter"/>
</dbReference>
<evidence type="ECO:0000313" key="19">
    <source>
        <dbReference type="Proteomes" id="UP000095401"/>
    </source>
</evidence>
<dbReference type="SUPFAM" id="SSF56519">
    <property type="entry name" value="Penicillin binding protein dimerisation domain"/>
    <property type="match status" value="1"/>
</dbReference>
<dbReference type="GO" id="GO:0005886">
    <property type="term" value="C:plasma membrane"/>
    <property type="evidence" value="ECO:0007669"/>
    <property type="project" value="UniProtKB-SubCell"/>
</dbReference>
<dbReference type="PANTHER" id="PTHR30627:SF2">
    <property type="entry name" value="PEPTIDOGLYCAN D,D-TRANSPEPTIDASE MRDA"/>
    <property type="match status" value="1"/>
</dbReference>
<dbReference type="GO" id="GO:0008658">
    <property type="term" value="F:penicillin binding"/>
    <property type="evidence" value="ECO:0007669"/>
    <property type="project" value="UniProtKB-UniRule"/>
</dbReference>
<dbReference type="RefSeq" id="WP_070079077.1">
    <property type="nucleotide sequence ID" value="NZ_CP017415.1"/>
</dbReference>
<keyword evidence="6" id="KW-0645">Protease</keyword>
<accession>A0A1D8IQE0</accession>
<dbReference type="InterPro" id="IPR012338">
    <property type="entry name" value="Beta-lactam/transpept-like"/>
</dbReference>
<dbReference type="GO" id="GO:0071555">
    <property type="term" value="P:cell wall organization"/>
    <property type="evidence" value="ECO:0007669"/>
    <property type="project" value="UniProtKB-KW"/>
</dbReference>
<dbReference type="Proteomes" id="UP000095401">
    <property type="component" value="Chromosome"/>
</dbReference>
<comment type="subcellular location">
    <subcellularLocation>
        <location evidence="2">Cell membrane</location>
    </subcellularLocation>
    <subcellularLocation>
        <location evidence="1">Membrane</location>
        <topology evidence="1">Single-pass membrane protein</topology>
    </subcellularLocation>
</comment>
<keyword evidence="11 15" id="KW-1133">Transmembrane helix</keyword>
<dbReference type="InterPro" id="IPR001460">
    <property type="entry name" value="PCN-bd_Tpept"/>
</dbReference>
<keyword evidence="4" id="KW-0997">Cell inner membrane</keyword>
<evidence type="ECO:0000256" key="1">
    <source>
        <dbReference type="ARBA" id="ARBA00004167"/>
    </source>
</evidence>
<evidence type="ECO:0000259" key="17">
    <source>
        <dbReference type="Pfam" id="PF03717"/>
    </source>
</evidence>
<dbReference type="SUPFAM" id="SSF56601">
    <property type="entry name" value="beta-lactamase/transpeptidase-like"/>
    <property type="match status" value="1"/>
</dbReference>
<evidence type="ECO:0000256" key="11">
    <source>
        <dbReference type="ARBA" id="ARBA00022989"/>
    </source>
</evidence>
<dbReference type="PANTHER" id="PTHR30627">
    <property type="entry name" value="PEPTIDOGLYCAN D,D-TRANSPEPTIDASE"/>
    <property type="match status" value="1"/>
</dbReference>
<dbReference type="GO" id="GO:0009252">
    <property type="term" value="P:peptidoglycan biosynthetic process"/>
    <property type="evidence" value="ECO:0007669"/>
    <property type="project" value="UniProtKB-UniRule"/>
</dbReference>
<reference evidence="19" key="1">
    <citation type="submission" date="2016-09" db="EMBL/GenBank/DDBJ databases">
        <title>Acidihalobacter prosperus F5.</title>
        <authorList>
            <person name="Khaleque H.N."/>
            <person name="Ramsay J.P."/>
            <person name="Kaksonen A.H."/>
            <person name="Boxall N.J."/>
            <person name="Watkin E.L.J."/>
        </authorList>
    </citation>
    <scope>NUCLEOTIDE SEQUENCE [LARGE SCALE GENOMIC DNA]</scope>
    <source>
        <strain evidence="19">F5</strain>
    </source>
</reference>
<feature type="domain" description="Penicillin-binding protein dimerisation" evidence="17">
    <location>
        <begin position="63"/>
        <end position="233"/>
    </location>
</feature>
<keyword evidence="3" id="KW-1003">Cell membrane</keyword>
<dbReference type="Gene3D" id="3.90.1310.10">
    <property type="entry name" value="Penicillin-binding protein 2a (Domain 2)"/>
    <property type="match status" value="1"/>
</dbReference>
<sequence length="637" mass="70430">MKRRDPLADPASQKRLFNYRTLVTALAVILLFMAAIARLVQLQIFDHKDYAQAARENRVRVQPIPPPRGLIYSRSGQLLAENVPSYTLAVIPDETHDLASTLKALAKIVTLSPEDLRSFKALRSITPGYREIPLATHLSQATVARFAVNRYRFPGVEIQSRLRRYYPYTALTADTIGYVGRISETDLKHVDPSDYAGTVYFGKSGLELTDQSRLHGHPGYKVMEVDADGQPVGALKRQLPTPGADLILTLDIGLQRVAQQAMKGKRGAVVVMNPRSGAILAAVSNPAYNPNWFVDGISSRRYQELVGSPGNPLWNRAFAASYAPGSMIKPFIALAGLNARIIKPQTEVFSGPYYIIPGDKTRHKFWDWTPYGHGWTNLTKAIAQSVDTYFYPLAYQLGIRRIDDMLSRFGFGQRPPLGMPGVAAGVLPSPAWKRRTQGHPWYPGDTVLMGIGQGYLQVTPLQLATAVSEIAMRGHASRPHLLRAIRNPVDGRIEALPSQPLPAITLKHEAYWGDVIAGMQAVIDSPAGTAYQEFHGFPLPVAGKTGTAQVYANPKNPFLKRLHIPYRLRDNALFEAFTPVKHPELVVVVIVEHAGDRLGPASGVTRKIMNYWLAHRQAIEHPVAPLSLQPFKRAATH</sequence>
<keyword evidence="8" id="KW-0378">Hydrolase</keyword>
<feature type="domain" description="Penicillin-binding protein transpeptidase" evidence="16">
    <location>
        <begin position="267"/>
        <end position="609"/>
    </location>
</feature>
<evidence type="ECO:0000256" key="15">
    <source>
        <dbReference type="SAM" id="Phobius"/>
    </source>
</evidence>
<dbReference type="GO" id="GO:0006508">
    <property type="term" value="P:proteolysis"/>
    <property type="evidence" value="ECO:0007669"/>
    <property type="project" value="UniProtKB-KW"/>
</dbReference>
<evidence type="ECO:0000256" key="10">
    <source>
        <dbReference type="ARBA" id="ARBA00022984"/>
    </source>
</evidence>
<dbReference type="EMBL" id="CP017415">
    <property type="protein sequence ID" value="AOU98720.1"/>
    <property type="molecule type" value="Genomic_DNA"/>
</dbReference>
<dbReference type="Pfam" id="PF03717">
    <property type="entry name" value="PBP_dimer"/>
    <property type="match status" value="1"/>
</dbReference>
<dbReference type="NCBIfam" id="TIGR03423">
    <property type="entry name" value="pbp2_mrdA"/>
    <property type="match status" value="1"/>
</dbReference>
<dbReference type="GO" id="GO:0009002">
    <property type="term" value="F:serine-type D-Ala-D-Ala carboxypeptidase activity"/>
    <property type="evidence" value="ECO:0007669"/>
    <property type="project" value="UniProtKB-EC"/>
</dbReference>
<dbReference type="Gene3D" id="3.40.710.10">
    <property type="entry name" value="DD-peptidase/beta-lactamase superfamily"/>
    <property type="match status" value="1"/>
</dbReference>
<evidence type="ECO:0000256" key="3">
    <source>
        <dbReference type="ARBA" id="ARBA00022475"/>
    </source>
</evidence>
<evidence type="ECO:0000256" key="4">
    <source>
        <dbReference type="ARBA" id="ARBA00022519"/>
    </source>
</evidence>
<dbReference type="AlphaFoldDB" id="A0A1D8IQE0"/>
<proteinExistence type="predicted"/>
<evidence type="ECO:0000256" key="5">
    <source>
        <dbReference type="ARBA" id="ARBA00022645"/>
    </source>
</evidence>
<evidence type="ECO:0000256" key="8">
    <source>
        <dbReference type="ARBA" id="ARBA00022801"/>
    </source>
</evidence>
<keyword evidence="9" id="KW-0133">Cell shape</keyword>
<dbReference type="InterPro" id="IPR017790">
    <property type="entry name" value="Penicillin-binding_protein_2"/>
</dbReference>
<gene>
    <name evidence="18" type="ORF">BI364_12770</name>
</gene>
<feature type="transmembrane region" description="Helical" evidence="15">
    <location>
        <begin position="21"/>
        <end position="40"/>
    </location>
</feature>
<keyword evidence="19" id="KW-1185">Reference proteome</keyword>
<evidence type="ECO:0000256" key="2">
    <source>
        <dbReference type="ARBA" id="ARBA00004236"/>
    </source>
</evidence>